<evidence type="ECO:0000313" key="1">
    <source>
        <dbReference type="EMBL" id="KAJ4433581.1"/>
    </source>
</evidence>
<protein>
    <submittedName>
        <fullName evidence="1">Uncharacterized protein</fullName>
    </submittedName>
</protein>
<name>A0ABQ8SIQ6_PERAM</name>
<proteinExistence type="predicted"/>
<organism evidence="1 2">
    <name type="scientific">Periplaneta americana</name>
    <name type="common">American cockroach</name>
    <name type="synonym">Blatta americana</name>
    <dbReference type="NCBI Taxonomy" id="6978"/>
    <lineage>
        <taxon>Eukaryota</taxon>
        <taxon>Metazoa</taxon>
        <taxon>Ecdysozoa</taxon>
        <taxon>Arthropoda</taxon>
        <taxon>Hexapoda</taxon>
        <taxon>Insecta</taxon>
        <taxon>Pterygota</taxon>
        <taxon>Neoptera</taxon>
        <taxon>Polyneoptera</taxon>
        <taxon>Dictyoptera</taxon>
        <taxon>Blattodea</taxon>
        <taxon>Blattoidea</taxon>
        <taxon>Blattidae</taxon>
        <taxon>Blattinae</taxon>
        <taxon>Periplaneta</taxon>
    </lineage>
</organism>
<dbReference type="EMBL" id="JAJSOF020000027">
    <property type="protein sequence ID" value="KAJ4433581.1"/>
    <property type="molecule type" value="Genomic_DNA"/>
</dbReference>
<gene>
    <name evidence="1" type="ORF">ANN_15891</name>
</gene>
<keyword evidence="2" id="KW-1185">Reference proteome</keyword>
<dbReference type="Proteomes" id="UP001148838">
    <property type="component" value="Unassembled WGS sequence"/>
</dbReference>
<sequence>MSPESSTDSYPAFAHIGWKENPGKNLNQTFRLLLRQTSSVVLYSRHFINCYGYLAPESDEIDNASEMCSKSNAESYSAFALNELRENVGKNLIQLTCPNQNLNLGPLVARSDMLTVIPHRWTRNFLQSSFSTLPNRQSVELLMANLNNITTFGAQRSVKCTKIDLNPTNDINMAHL</sequence>
<evidence type="ECO:0000313" key="2">
    <source>
        <dbReference type="Proteomes" id="UP001148838"/>
    </source>
</evidence>
<comment type="caution">
    <text evidence="1">The sequence shown here is derived from an EMBL/GenBank/DDBJ whole genome shotgun (WGS) entry which is preliminary data.</text>
</comment>
<reference evidence="1 2" key="1">
    <citation type="journal article" date="2022" name="Allergy">
        <title>Genome assembly and annotation of Periplaneta americana reveal a comprehensive cockroach allergen profile.</title>
        <authorList>
            <person name="Wang L."/>
            <person name="Xiong Q."/>
            <person name="Saelim N."/>
            <person name="Wang L."/>
            <person name="Nong W."/>
            <person name="Wan A.T."/>
            <person name="Shi M."/>
            <person name="Liu X."/>
            <person name="Cao Q."/>
            <person name="Hui J.H.L."/>
            <person name="Sookrung N."/>
            <person name="Leung T.F."/>
            <person name="Tungtrongchitr A."/>
            <person name="Tsui S.K.W."/>
        </authorList>
    </citation>
    <scope>NUCLEOTIDE SEQUENCE [LARGE SCALE GENOMIC DNA]</scope>
    <source>
        <strain evidence="1">PWHHKU_190912</strain>
    </source>
</reference>
<accession>A0ABQ8SIQ6</accession>